<feature type="transmembrane region" description="Helical" evidence="7">
    <location>
        <begin position="84"/>
        <end position="101"/>
    </location>
</feature>
<feature type="domain" description="Major facilitator superfamily (MFS) profile" evidence="8">
    <location>
        <begin position="18"/>
        <end position="400"/>
    </location>
</feature>
<reference evidence="9 10" key="1">
    <citation type="submission" date="2022-03" db="EMBL/GenBank/DDBJ databases">
        <title>Pseudonocardia alaer sp. nov., a novel actinomycete isolated from reed forest soil.</title>
        <authorList>
            <person name="Wang L."/>
        </authorList>
    </citation>
    <scope>NUCLEOTIDE SEQUENCE [LARGE SCALE GENOMIC DNA]</scope>
    <source>
        <strain evidence="9 10">Y-16303</strain>
    </source>
</reference>
<dbReference type="InterPro" id="IPR050171">
    <property type="entry name" value="MFS_Transporters"/>
</dbReference>
<dbReference type="EMBL" id="JAKXMK010000006">
    <property type="protein sequence ID" value="MCH6165440.1"/>
    <property type="molecule type" value="Genomic_DNA"/>
</dbReference>
<gene>
    <name evidence="9" type="ORF">MMF94_07085</name>
</gene>
<feature type="transmembrane region" description="Helical" evidence="7">
    <location>
        <begin position="51"/>
        <end position="72"/>
    </location>
</feature>
<feature type="transmembrane region" description="Helical" evidence="7">
    <location>
        <begin position="288"/>
        <end position="321"/>
    </location>
</feature>
<evidence type="ECO:0000256" key="7">
    <source>
        <dbReference type="SAM" id="Phobius"/>
    </source>
</evidence>
<proteinExistence type="predicted"/>
<keyword evidence="10" id="KW-1185">Reference proteome</keyword>
<organism evidence="9 10">
    <name type="scientific">Pseudonocardia alaniniphila</name>
    <dbReference type="NCBI Taxonomy" id="75291"/>
    <lineage>
        <taxon>Bacteria</taxon>
        <taxon>Bacillati</taxon>
        <taxon>Actinomycetota</taxon>
        <taxon>Actinomycetes</taxon>
        <taxon>Pseudonocardiales</taxon>
        <taxon>Pseudonocardiaceae</taxon>
        <taxon>Pseudonocardia</taxon>
    </lineage>
</organism>
<feature type="transmembrane region" description="Helical" evidence="7">
    <location>
        <begin position="256"/>
        <end position="276"/>
    </location>
</feature>
<keyword evidence="4 7" id="KW-0812">Transmembrane</keyword>
<dbReference type="PANTHER" id="PTHR23517">
    <property type="entry name" value="RESISTANCE PROTEIN MDTM, PUTATIVE-RELATED-RELATED"/>
    <property type="match status" value="1"/>
</dbReference>
<comment type="subcellular location">
    <subcellularLocation>
        <location evidence="1">Cell membrane</location>
        <topology evidence="1">Multi-pass membrane protein</topology>
    </subcellularLocation>
</comment>
<dbReference type="Proteomes" id="UP001299970">
    <property type="component" value="Unassembled WGS sequence"/>
</dbReference>
<dbReference type="PANTHER" id="PTHR23517:SF3">
    <property type="entry name" value="INTEGRAL MEMBRANE TRANSPORT PROTEIN"/>
    <property type="match status" value="1"/>
</dbReference>
<evidence type="ECO:0000256" key="4">
    <source>
        <dbReference type="ARBA" id="ARBA00022692"/>
    </source>
</evidence>
<evidence type="ECO:0000256" key="2">
    <source>
        <dbReference type="ARBA" id="ARBA00022448"/>
    </source>
</evidence>
<dbReference type="RefSeq" id="WP_241035478.1">
    <property type="nucleotide sequence ID" value="NZ_BAAAJF010000032.1"/>
</dbReference>
<dbReference type="CDD" id="cd17325">
    <property type="entry name" value="MFS_MdtG_SLC18_like"/>
    <property type="match status" value="1"/>
</dbReference>
<keyword evidence="3" id="KW-1003">Cell membrane</keyword>
<feature type="transmembrane region" description="Helical" evidence="7">
    <location>
        <begin position="174"/>
        <end position="194"/>
    </location>
</feature>
<evidence type="ECO:0000256" key="6">
    <source>
        <dbReference type="ARBA" id="ARBA00023136"/>
    </source>
</evidence>
<accession>A0ABS9TA83</accession>
<sequence>MHSPLPTPVTADRPLRRLVVPAFLPAAVFGIGQGAAAPVVALSARELGGSVAAAGVIVALLGLGQVLGDLPAGRIVARLGERNAVLLGSAVGLIGVALSLVAPSVVLLGVGVGLFGVASAVWGLARQSYVIDAVPEAMRARALSAMAGLSRLGFLLGPFLGAAVVHVVGTRGGFLVQLVAVIASGALMAGLPRLEHGPDEAGGRGRRPGISLRTVVTTHSRVLRTLGVGALLMGAARASRTAVLPLWADHIGLDAVSTSLLFGIGAAVDVALSYPAGRLMDRRGRRGVAVASLLAFAAAHVALPLATTAMTLGAVTLLMGVGNGLSNGVIMTLGADAAPADARAEFLGAWRLCHDLGMLAGPAAIAVVSAAAALGAAALSMGGLAAVGAGVMARWVPKRLPGPRPG</sequence>
<evidence type="ECO:0000256" key="1">
    <source>
        <dbReference type="ARBA" id="ARBA00004651"/>
    </source>
</evidence>
<keyword evidence="2" id="KW-0813">Transport</keyword>
<evidence type="ECO:0000256" key="3">
    <source>
        <dbReference type="ARBA" id="ARBA00022475"/>
    </source>
</evidence>
<feature type="transmembrane region" description="Helical" evidence="7">
    <location>
        <begin position="364"/>
        <end position="391"/>
    </location>
</feature>
<dbReference type="SUPFAM" id="SSF103473">
    <property type="entry name" value="MFS general substrate transporter"/>
    <property type="match status" value="1"/>
</dbReference>
<comment type="caution">
    <text evidence="9">The sequence shown here is derived from an EMBL/GenBank/DDBJ whole genome shotgun (WGS) entry which is preliminary data.</text>
</comment>
<dbReference type="PROSITE" id="PS50850">
    <property type="entry name" value="MFS"/>
    <property type="match status" value="1"/>
</dbReference>
<dbReference type="InterPro" id="IPR020846">
    <property type="entry name" value="MFS_dom"/>
</dbReference>
<feature type="transmembrane region" description="Helical" evidence="7">
    <location>
        <begin position="146"/>
        <end position="168"/>
    </location>
</feature>
<name>A0ABS9TA83_9PSEU</name>
<dbReference type="InterPro" id="IPR036259">
    <property type="entry name" value="MFS_trans_sf"/>
</dbReference>
<evidence type="ECO:0000313" key="9">
    <source>
        <dbReference type="EMBL" id="MCH6165440.1"/>
    </source>
</evidence>
<evidence type="ECO:0000256" key="5">
    <source>
        <dbReference type="ARBA" id="ARBA00022989"/>
    </source>
</evidence>
<keyword evidence="5 7" id="KW-1133">Transmembrane helix</keyword>
<dbReference type="Pfam" id="PF07690">
    <property type="entry name" value="MFS_1"/>
    <property type="match status" value="1"/>
</dbReference>
<dbReference type="Gene3D" id="1.20.1250.20">
    <property type="entry name" value="MFS general substrate transporter like domains"/>
    <property type="match status" value="2"/>
</dbReference>
<evidence type="ECO:0000259" key="8">
    <source>
        <dbReference type="PROSITE" id="PS50850"/>
    </source>
</evidence>
<dbReference type="InterPro" id="IPR011701">
    <property type="entry name" value="MFS"/>
</dbReference>
<protein>
    <submittedName>
        <fullName evidence="9">MFS transporter</fullName>
    </submittedName>
</protein>
<keyword evidence="6 7" id="KW-0472">Membrane</keyword>
<evidence type="ECO:0000313" key="10">
    <source>
        <dbReference type="Proteomes" id="UP001299970"/>
    </source>
</evidence>
<feature type="transmembrane region" description="Helical" evidence="7">
    <location>
        <begin position="107"/>
        <end position="125"/>
    </location>
</feature>